<sequence>MTAPVCIWAVRYSRVILYARSGSASSLSLHGIHHQGGTGLHGGERHAELTEPTEPWHRTVRTSPAMFHWAPAAASPKIFGKSWGTACVYAAPRSSIENLHRHSLKGWGCYSECRRTSLSPASRPFMLGVPVLRCALGLRMCGIDRLSTGPRP</sequence>
<name>A0A6A6T530_9PLEO</name>
<keyword evidence="2" id="KW-1185">Reference proteome</keyword>
<accession>A0A6A6T530</accession>
<evidence type="ECO:0000313" key="1">
    <source>
        <dbReference type="EMBL" id="KAF2654890.1"/>
    </source>
</evidence>
<organism evidence="1 2">
    <name type="scientific">Lophiostoma macrostomum CBS 122681</name>
    <dbReference type="NCBI Taxonomy" id="1314788"/>
    <lineage>
        <taxon>Eukaryota</taxon>
        <taxon>Fungi</taxon>
        <taxon>Dikarya</taxon>
        <taxon>Ascomycota</taxon>
        <taxon>Pezizomycotina</taxon>
        <taxon>Dothideomycetes</taxon>
        <taxon>Pleosporomycetidae</taxon>
        <taxon>Pleosporales</taxon>
        <taxon>Lophiostomataceae</taxon>
        <taxon>Lophiostoma</taxon>
    </lineage>
</organism>
<dbReference type="Proteomes" id="UP000799324">
    <property type="component" value="Unassembled WGS sequence"/>
</dbReference>
<reference evidence="1" key="1">
    <citation type="journal article" date="2020" name="Stud. Mycol.">
        <title>101 Dothideomycetes genomes: a test case for predicting lifestyles and emergence of pathogens.</title>
        <authorList>
            <person name="Haridas S."/>
            <person name="Albert R."/>
            <person name="Binder M."/>
            <person name="Bloem J."/>
            <person name="Labutti K."/>
            <person name="Salamov A."/>
            <person name="Andreopoulos B."/>
            <person name="Baker S."/>
            <person name="Barry K."/>
            <person name="Bills G."/>
            <person name="Bluhm B."/>
            <person name="Cannon C."/>
            <person name="Castanera R."/>
            <person name="Culley D."/>
            <person name="Daum C."/>
            <person name="Ezra D."/>
            <person name="Gonzalez J."/>
            <person name="Henrissat B."/>
            <person name="Kuo A."/>
            <person name="Liang C."/>
            <person name="Lipzen A."/>
            <person name="Lutzoni F."/>
            <person name="Magnuson J."/>
            <person name="Mondo S."/>
            <person name="Nolan M."/>
            <person name="Ohm R."/>
            <person name="Pangilinan J."/>
            <person name="Park H.-J."/>
            <person name="Ramirez L."/>
            <person name="Alfaro M."/>
            <person name="Sun H."/>
            <person name="Tritt A."/>
            <person name="Yoshinaga Y."/>
            <person name="Zwiers L.-H."/>
            <person name="Turgeon B."/>
            <person name="Goodwin S."/>
            <person name="Spatafora J."/>
            <person name="Crous P."/>
            <person name="Grigoriev I."/>
        </authorList>
    </citation>
    <scope>NUCLEOTIDE SEQUENCE</scope>
    <source>
        <strain evidence="1">CBS 122681</strain>
    </source>
</reference>
<dbReference type="AlphaFoldDB" id="A0A6A6T530"/>
<protein>
    <submittedName>
        <fullName evidence="1">Uncharacterized protein</fullName>
    </submittedName>
</protein>
<gene>
    <name evidence="1" type="ORF">K491DRAFT_455725</name>
</gene>
<evidence type="ECO:0000313" key="2">
    <source>
        <dbReference type="Proteomes" id="UP000799324"/>
    </source>
</evidence>
<proteinExistence type="predicted"/>
<dbReference type="EMBL" id="MU004357">
    <property type="protein sequence ID" value="KAF2654890.1"/>
    <property type="molecule type" value="Genomic_DNA"/>
</dbReference>